<keyword evidence="2 7" id="KW-0808">Transferase</keyword>
<evidence type="ECO:0000256" key="6">
    <source>
        <dbReference type="ARBA" id="ARBA00048552"/>
    </source>
</evidence>
<dbReference type="Gene3D" id="1.10.132.30">
    <property type="match status" value="1"/>
</dbReference>
<dbReference type="GO" id="GO:0003677">
    <property type="term" value="F:DNA binding"/>
    <property type="evidence" value="ECO:0007669"/>
    <property type="project" value="InterPro"/>
</dbReference>
<keyword evidence="10" id="KW-1185">Reference proteome</keyword>
<dbReference type="Gene3D" id="2.40.40.20">
    <property type="match status" value="1"/>
</dbReference>
<comment type="function">
    <text evidence="7">DNA-dependent RNA polymerase catalyzes the transcription of DNA into RNA using the four ribonucleoside triphosphates as substrates.</text>
</comment>
<dbReference type="Pfam" id="PF04983">
    <property type="entry name" value="RNA_pol_Rpb1_3"/>
    <property type="match status" value="1"/>
</dbReference>
<keyword evidence="1 7" id="KW-0240">DNA-directed RNA polymerase</keyword>
<dbReference type="PANTHER" id="PTHR19376">
    <property type="entry name" value="DNA-DIRECTED RNA POLYMERASE"/>
    <property type="match status" value="1"/>
</dbReference>
<dbReference type="InterPro" id="IPR007080">
    <property type="entry name" value="RNA_pol_Rpb1_1"/>
</dbReference>
<keyword evidence="5 7" id="KW-0804">Transcription</keyword>
<keyword evidence="3 7" id="KW-0548">Nucleotidyltransferase</keyword>
<evidence type="ECO:0000256" key="1">
    <source>
        <dbReference type="ARBA" id="ARBA00022478"/>
    </source>
</evidence>
<keyword evidence="4" id="KW-0862">Zinc</keyword>
<dbReference type="Pfam" id="PF04997">
    <property type="entry name" value="RNA_pol_Rpb1_1"/>
    <property type="match status" value="1"/>
</dbReference>
<comment type="caution">
    <text evidence="9">The sequence shown here is derived from an EMBL/GenBank/DDBJ whole genome shotgun (WGS) entry which is preliminary data.</text>
</comment>
<sequence length="1570" mass="177851">MRELRRMSFHQKNGFFDEFLLLPVALVCRFWKNTEKRIKIHWEHNGAGEVNTAVPRRRNVFTGLVHPFRSSAPLSQLIRSMASGPTICQITPSARLSGIKFELMTGEEMELFSSVSILEVNDLVDAKLGLPSTSSQCSTCGSTNFKDCDGHFGVIKLPISVYHPYFLPEIVHILNQICPGCKSFRHESRIKRRLIHSVRKKLLRYIRLRLSRLTRKVLSGDLKDDISYLKIRKHIYKEVGTIGKNSGCKYCASSSFEWYPTLKFKISNRDFQGRKGLSILAEVNEKLPKKFQNRSFGELLPKDYWNFVPNYHKQQGLNSNSIFLSPWQVFCLLKQLDLDFINQFVSRRELLFLSCLPVTPNSHRIVETTHAFSDGSRISFDERTKIYKRMVDLGKKLDGVLQHPQFRALTSSFITDRLRTHKLSSGDSSSSISGMKWLKEVVLSKRTDHAFRMTMVGDPKVRLDEVGIPYDIARSLFVTDYVSKFNLETLRASQGFHLWRDQKLIFNHKSDLQIGDRIERPLADGDIVLVNRPPSVHQHSLIALSAKILPIDSVVSINPLCCSPLLGDFDGDCLHGYVPQSIRCRVELQELVSLDCQLLNGLDGRNLLSLTHDSLTAAYLLTAKEAFLNKFEIQQLEMLCHHHSPVPAIITGPNLESPLWTGQQLLSMLFPPLVDLYEASRTLHHFKGELLFDPQFLSWLQNKPNSIFYWMSTNYGEKALDYLFSAQEVLCEYLTMRGLTVSLGDVYLTSDSYTRTKMTDEVNFGLQEAADACRATEHLLNKFDSSKKAIDDATGLSLPLRLQKLTCSITRIIQESITAFKNIFCDIQYAILNYIGSNNSMLAMINAGSKGSLLKLVQQGACLGMQFSANEIPFNIPRVLSCEQWNQQKKFHQSRVLDDANGEDVQKHFAVIKASLLDGLNPLECFFHSLSGRANLFSENAQLPGTLSRKLMFYMRDLYVAYDGSVRNVYGEEIVQFCYNFPEKGKFCRVSSEKEASKSIPGGQPVGSWASCSLSETAYGALECPVNPLCPSPLLNLKALLETSTGTTSGVHTASLFLSNKLRRLRYGFEHGALEVKSQLEMILFAEIVTTIKIFYVRKEAQRVGLSPWVIHFYIDKERMSSRRLDVHAVKDQLLRSYEQRAALDDSLPKLFIESKYYLPDDKHEKPGAMNCITVAVEFADSHILLDTLRDLVIPCLLKSLIKGFFEFRKVDILWDDAQKNSKGELFLKITMSENCSLGKFWSSIQNACLPIMDLIDWNRSHPNDICNISSMFGISASWIFFLRSLKSTALDVGRSVRQEHLNIVADRLFISGEFHGLNKKGLKVQRDYTTTSSPFTFACFSNPASCFIDAAKQDYEDSLRGTIGAISWGKESPTGTGGPFKIIYSGKMCNPKEGESIYSLLQCQDIISKKMGKPLHVGDIYSSKNWDENCCTQYERHTDFAFQRKFIAHRNGSYTHIINMESSLRAILLKYPINRYVTAADREILMKALARHPSGDAKIGTGVQDIKVGYSSEHKGSKCFILVRKDGTTEDFSYHKCVAGAAAQVSPECAAIFEKRHQRRFPRNRPIPG</sequence>
<dbReference type="InterPro" id="IPR007066">
    <property type="entry name" value="RNA_pol_Rpb1_3"/>
</dbReference>
<reference evidence="9 10" key="1">
    <citation type="journal article" date="2021" name="Hortic Res">
        <title>Chromosome-scale assembly of the Dendrobium chrysotoxum genome enhances the understanding of orchid evolution.</title>
        <authorList>
            <person name="Zhang Y."/>
            <person name="Zhang G.Q."/>
            <person name="Zhang D."/>
            <person name="Liu X.D."/>
            <person name="Xu X.Y."/>
            <person name="Sun W.H."/>
            <person name="Yu X."/>
            <person name="Zhu X."/>
            <person name="Wang Z.W."/>
            <person name="Zhao X."/>
            <person name="Zhong W.Y."/>
            <person name="Chen H."/>
            <person name="Yin W.L."/>
            <person name="Huang T."/>
            <person name="Niu S.C."/>
            <person name="Liu Z.J."/>
        </authorList>
    </citation>
    <scope>NUCLEOTIDE SEQUENCE [LARGE SCALE GENOMIC DNA]</scope>
    <source>
        <strain evidence="9">Lindl</strain>
    </source>
</reference>
<dbReference type="SUPFAM" id="SSF64484">
    <property type="entry name" value="beta and beta-prime subunits of DNA dependent RNA-polymerase"/>
    <property type="match status" value="1"/>
</dbReference>
<dbReference type="Gene3D" id="4.10.860.120">
    <property type="entry name" value="RNA polymerase II, clamp domain"/>
    <property type="match status" value="1"/>
</dbReference>
<dbReference type="InterPro" id="IPR007083">
    <property type="entry name" value="RNA_pol_Rpb1_4"/>
</dbReference>
<evidence type="ECO:0000256" key="2">
    <source>
        <dbReference type="ARBA" id="ARBA00022679"/>
    </source>
</evidence>
<comment type="catalytic activity">
    <reaction evidence="6 7">
        <text>RNA(n) + a ribonucleoside 5'-triphosphate = RNA(n+1) + diphosphate</text>
        <dbReference type="Rhea" id="RHEA:21248"/>
        <dbReference type="Rhea" id="RHEA-COMP:14527"/>
        <dbReference type="Rhea" id="RHEA-COMP:17342"/>
        <dbReference type="ChEBI" id="CHEBI:33019"/>
        <dbReference type="ChEBI" id="CHEBI:61557"/>
        <dbReference type="ChEBI" id="CHEBI:140395"/>
        <dbReference type="EC" id="2.7.7.6"/>
    </reaction>
</comment>
<dbReference type="InterPro" id="IPR000722">
    <property type="entry name" value="RNA_pol_asu"/>
</dbReference>
<dbReference type="EMBL" id="JAGFBR010000006">
    <property type="protein sequence ID" value="KAH0465991.1"/>
    <property type="molecule type" value="Genomic_DNA"/>
</dbReference>
<evidence type="ECO:0000259" key="8">
    <source>
        <dbReference type="SMART" id="SM00663"/>
    </source>
</evidence>
<dbReference type="InterPro" id="IPR042102">
    <property type="entry name" value="RNA_pol_Rpb1_3_sf"/>
</dbReference>
<dbReference type="SMART" id="SM00663">
    <property type="entry name" value="RPOLA_N"/>
    <property type="match status" value="1"/>
</dbReference>
<name>A0AAV7HAE5_DENCH</name>
<dbReference type="EC" id="2.7.7.6" evidence="7"/>
<dbReference type="Pfam" id="PF05000">
    <property type="entry name" value="RNA_pol_Rpb1_4"/>
    <property type="match status" value="1"/>
</dbReference>
<dbReference type="Gene3D" id="3.30.1490.180">
    <property type="entry name" value="RNA polymerase ii"/>
    <property type="match status" value="1"/>
</dbReference>
<dbReference type="GO" id="GO:0000428">
    <property type="term" value="C:DNA-directed RNA polymerase complex"/>
    <property type="evidence" value="ECO:0007669"/>
    <property type="project" value="UniProtKB-KW"/>
</dbReference>
<dbReference type="GO" id="GO:0006351">
    <property type="term" value="P:DNA-templated transcription"/>
    <property type="evidence" value="ECO:0007669"/>
    <property type="project" value="InterPro"/>
</dbReference>
<evidence type="ECO:0000256" key="7">
    <source>
        <dbReference type="RuleBase" id="RU004279"/>
    </source>
</evidence>
<protein>
    <recommendedName>
        <fullName evidence="7">DNA-directed RNA polymerase subunit</fullName>
        <ecNumber evidence="7">2.7.7.6</ecNumber>
    </recommendedName>
</protein>
<evidence type="ECO:0000256" key="3">
    <source>
        <dbReference type="ARBA" id="ARBA00022695"/>
    </source>
</evidence>
<dbReference type="InterPro" id="IPR044893">
    <property type="entry name" value="RNA_pol_Rpb1_clamp_domain"/>
</dbReference>
<dbReference type="PANTHER" id="PTHR19376:SF36">
    <property type="entry name" value="DNA-DIRECTED RNA POLYMERASE IV SUBUNIT 1"/>
    <property type="match status" value="1"/>
</dbReference>
<dbReference type="Gene3D" id="1.10.274.100">
    <property type="entry name" value="RNA polymerase Rpb1, domain 3"/>
    <property type="match status" value="1"/>
</dbReference>
<dbReference type="GO" id="GO:0003899">
    <property type="term" value="F:DNA-directed RNA polymerase activity"/>
    <property type="evidence" value="ECO:0007669"/>
    <property type="project" value="UniProtKB-EC"/>
</dbReference>
<dbReference type="InterPro" id="IPR038120">
    <property type="entry name" value="Rpb1_funnel_sf"/>
</dbReference>
<dbReference type="InterPro" id="IPR006592">
    <property type="entry name" value="RNA_pol_N"/>
</dbReference>
<proteinExistence type="inferred from homology"/>
<evidence type="ECO:0000313" key="10">
    <source>
        <dbReference type="Proteomes" id="UP000775213"/>
    </source>
</evidence>
<dbReference type="InterPro" id="IPR045867">
    <property type="entry name" value="DNA-dir_RpoC_beta_prime"/>
</dbReference>
<dbReference type="Pfam" id="PF00623">
    <property type="entry name" value="RNA_pol_Rpb1_2"/>
    <property type="match status" value="1"/>
</dbReference>
<dbReference type="Pfam" id="PF11523">
    <property type="entry name" value="DUF3223"/>
    <property type="match status" value="1"/>
</dbReference>
<evidence type="ECO:0000313" key="9">
    <source>
        <dbReference type="EMBL" id="KAH0465991.1"/>
    </source>
</evidence>
<gene>
    <name evidence="9" type="ORF">IEQ34_006094</name>
</gene>
<evidence type="ECO:0000256" key="4">
    <source>
        <dbReference type="ARBA" id="ARBA00022833"/>
    </source>
</evidence>
<accession>A0AAV7HAE5</accession>
<feature type="domain" description="RNA polymerase N-terminal" evidence="8">
    <location>
        <begin position="349"/>
        <end position="622"/>
    </location>
</feature>
<evidence type="ECO:0000256" key="5">
    <source>
        <dbReference type="ARBA" id="ARBA00023163"/>
    </source>
</evidence>
<organism evidence="9 10">
    <name type="scientific">Dendrobium chrysotoxum</name>
    <name type="common">Orchid</name>
    <dbReference type="NCBI Taxonomy" id="161865"/>
    <lineage>
        <taxon>Eukaryota</taxon>
        <taxon>Viridiplantae</taxon>
        <taxon>Streptophyta</taxon>
        <taxon>Embryophyta</taxon>
        <taxon>Tracheophyta</taxon>
        <taxon>Spermatophyta</taxon>
        <taxon>Magnoliopsida</taxon>
        <taxon>Liliopsida</taxon>
        <taxon>Asparagales</taxon>
        <taxon>Orchidaceae</taxon>
        <taxon>Epidendroideae</taxon>
        <taxon>Malaxideae</taxon>
        <taxon>Dendrobiinae</taxon>
        <taxon>Dendrobium</taxon>
    </lineage>
</organism>
<dbReference type="Proteomes" id="UP000775213">
    <property type="component" value="Unassembled WGS sequence"/>
</dbReference>
<dbReference type="Gene3D" id="3.10.450.40">
    <property type="match status" value="1"/>
</dbReference>
<comment type="similarity">
    <text evidence="7">Belongs to the RNA polymerase beta' chain family.</text>
</comment>